<evidence type="ECO:0000256" key="6">
    <source>
        <dbReference type="ARBA" id="ARBA00043913"/>
    </source>
</evidence>
<evidence type="ECO:0000256" key="7">
    <source>
        <dbReference type="PROSITE-ProRule" id="PRU00221"/>
    </source>
</evidence>
<dbReference type="CDD" id="cd00200">
    <property type="entry name" value="WD40"/>
    <property type="match status" value="1"/>
</dbReference>
<evidence type="ECO:0000256" key="5">
    <source>
        <dbReference type="ARBA" id="ARBA00039789"/>
    </source>
</evidence>
<dbReference type="PANTHER" id="PTHR22847">
    <property type="entry name" value="WD40 REPEAT PROTEIN"/>
    <property type="match status" value="1"/>
</dbReference>
<dbReference type="AlphaFoldDB" id="B8MUY2"/>
<evidence type="ECO:0000256" key="4">
    <source>
        <dbReference type="ARBA" id="ARBA00038415"/>
    </source>
</evidence>
<dbReference type="GeneID" id="8107235"/>
<dbReference type="Gene3D" id="2.130.10.10">
    <property type="entry name" value="YVTN repeat-like/Quinoprotein amine dehydrogenase"/>
    <property type="match status" value="2"/>
</dbReference>
<dbReference type="InterPro" id="IPR019775">
    <property type="entry name" value="WD40_repeat_CS"/>
</dbReference>
<comment type="similarity">
    <text evidence="4">Belongs to the WD repeat MDV1/CAF4 family.</text>
</comment>
<accession>B8MUY2</accession>
<protein>
    <recommendedName>
        <fullName evidence="5">Mitochondrial division protein 1</fullName>
    </recommendedName>
</protein>
<dbReference type="InterPro" id="IPR001680">
    <property type="entry name" value="WD40_rpt"/>
</dbReference>
<keyword evidence="3" id="KW-0677">Repeat</keyword>
<dbReference type="EMBL" id="EQ962661">
    <property type="protein sequence ID" value="EED11823.1"/>
    <property type="molecule type" value="Genomic_DNA"/>
</dbReference>
<dbReference type="Proteomes" id="UP000001745">
    <property type="component" value="Unassembled WGS sequence"/>
</dbReference>
<dbReference type="PROSITE" id="PS50082">
    <property type="entry name" value="WD_REPEATS_2"/>
    <property type="match status" value="2"/>
</dbReference>
<dbReference type="eggNOG" id="KOG0272">
    <property type="taxonomic scope" value="Eukaryota"/>
</dbReference>
<dbReference type="InterPro" id="IPR036322">
    <property type="entry name" value="WD40_repeat_dom_sf"/>
</dbReference>
<dbReference type="InterPro" id="IPR015943">
    <property type="entry name" value="WD40/YVTN_repeat-like_dom_sf"/>
</dbReference>
<dbReference type="OrthoDB" id="4226663at2759"/>
<evidence type="ECO:0000313" key="8">
    <source>
        <dbReference type="EMBL" id="EED11823.1"/>
    </source>
</evidence>
<evidence type="ECO:0000256" key="1">
    <source>
        <dbReference type="ARBA" id="ARBA00004570"/>
    </source>
</evidence>
<keyword evidence="2 7" id="KW-0853">WD repeat</keyword>
<dbReference type="GO" id="GO:0005741">
    <property type="term" value="C:mitochondrial outer membrane"/>
    <property type="evidence" value="ECO:0007669"/>
    <property type="project" value="UniProtKB-SubCell"/>
</dbReference>
<organism evidence="8 9">
    <name type="scientific">Talaromyces stipitatus (strain ATCC 10500 / CBS 375.48 / QM 6759 / NRRL 1006)</name>
    <name type="common">Penicillium stipitatum</name>
    <dbReference type="NCBI Taxonomy" id="441959"/>
    <lineage>
        <taxon>Eukaryota</taxon>
        <taxon>Fungi</taxon>
        <taxon>Dikarya</taxon>
        <taxon>Ascomycota</taxon>
        <taxon>Pezizomycotina</taxon>
        <taxon>Eurotiomycetes</taxon>
        <taxon>Eurotiomycetidae</taxon>
        <taxon>Eurotiales</taxon>
        <taxon>Trichocomaceae</taxon>
        <taxon>Talaromyces</taxon>
        <taxon>Talaromyces sect. Talaromyces</taxon>
    </lineage>
</organism>
<dbReference type="InParanoid" id="B8MUY2"/>
<dbReference type="OMA" id="KQTHERT"/>
<evidence type="ECO:0000256" key="3">
    <source>
        <dbReference type="ARBA" id="ARBA00022737"/>
    </source>
</evidence>
<sequence>MRATYGPYFNFCPSRPELAVCLGFNQDNSYQDLVLHELPKPKIEHDIRVYLEDKLSKIRDERLFSNDWPGNEAIKELVQMAVPLFIFAATTCRFIKEGTHPKKHLQDFLKFQVTTSASQIGKVYLPILNQLMGDKEDDPEELLKEFRDIVGVIILLATPLSVKSLARLLNLPEQTINELLDLLHSVLNIPSDKDVPIRILHLSFQDYLLTTESLFHIDERKTYQKIALHYLHVINTSLKHNICGLPSYRTQRDDIDRQAVNQNLSADLQYACQYWAYHLNHSEARIVESLAFDFLKKHFLHWLEALSLMGVISEAVAMIDAVQSGDGKGIDVEISGFLYDAKQFILKNTYIAGIAPLQLYSSGLVFSPMQSIVRRIFSGSIPKHLHILPQVENLWSPGLQTLEGHSDSVRSVAFSLDGQTLASGSDDKTVKLWNIKTGSELQTLRGHSSSVHSVGFSPDGQTLASGSSDDTIKLWNVKTGSELQTLRGHSYSIWNVKTGSELQTLRGHSSSVHSVAFSLHTVENPATRSATIPQLHHNCGLTSYSINPQISLSNNWVALGGENLLWLPPEHRQFETSAVKDATLALGYSDGRVSIIGFHTL</sequence>
<comment type="subcellular location">
    <subcellularLocation>
        <location evidence="1">Mitochondrion outer membrane</location>
        <topology evidence="1">Peripheral membrane protein</topology>
        <orientation evidence="1">Cytoplasmic side</orientation>
    </subcellularLocation>
</comment>
<evidence type="ECO:0000313" key="9">
    <source>
        <dbReference type="Proteomes" id="UP000001745"/>
    </source>
</evidence>
<dbReference type="VEuPathDB" id="FungiDB:TSTA_110030"/>
<dbReference type="PANTHER" id="PTHR22847:SF637">
    <property type="entry name" value="WD REPEAT DOMAIN 5B"/>
    <property type="match status" value="1"/>
</dbReference>
<dbReference type="SMART" id="SM00320">
    <property type="entry name" value="WD40"/>
    <property type="match status" value="3"/>
</dbReference>
<evidence type="ECO:0000256" key="2">
    <source>
        <dbReference type="ARBA" id="ARBA00022574"/>
    </source>
</evidence>
<dbReference type="GO" id="GO:1990234">
    <property type="term" value="C:transferase complex"/>
    <property type="evidence" value="ECO:0007669"/>
    <property type="project" value="UniProtKB-ARBA"/>
</dbReference>
<gene>
    <name evidence="8" type="ORF">TSTA_110030</name>
</gene>
<dbReference type="SUPFAM" id="SSF50978">
    <property type="entry name" value="WD40 repeat-like"/>
    <property type="match status" value="1"/>
</dbReference>
<feature type="repeat" description="WD" evidence="7">
    <location>
        <begin position="402"/>
        <end position="443"/>
    </location>
</feature>
<dbReference type="HOGENOM" id="CLU_000288_6_0_1"/>
<dbReference type="PROSITE" id="PS00678">
    <property type="entry name" value="WD_REPEATS_1"/>
    <property type="match status" value="2"/>
</dbReference>
<dbReference type="PhylomeDB" id="B8MUY2"/>
<dbReference type="STRING" id="441959.B8MUY2"/>
<feature type="repeat" description="WD" evidence="7">
    <location>
        <begin position="444"/>
        <end position="485"/>
    </location>
</feature>
<reference evidence="9" key="1">
    <citation type="journal article" date="2015" name="Genome Announc.">
        <title>Genome sequence of the AIDS-associated pathogen Penicillium marneffei (ATCC18224) and its near taxonomic relative Talaromyces stipitatus (ATCC10500).</title>
        <authorList>
            <person name="Nierman W.C."/>
            <person name="Fedorova-Abrams N.D."/>
            <person name="Andrianopoulos A."/>
        </authorList>
    </citation>
    <scope>NUCLEOTIDE SEQUENCE [LARGE SCALE GENOMIC DNA]</scope>
    <source>
        <strain evidence="9">ATCC 10500 / CBS 375.48 / QM 6759 / NRRL 1006</strain>
    </source>
</reference>
<comment type="function">
    <text evidence="6">Involved in mitochondrial fission. Acts as an adapter protein required to form mitochondrial fission complexes. Formation of these complexes is required to promote constriction and fission of the mitochondrial compartment at a late step in mitochondrial division.</text>
</comment>
<proteinExistence type="inferred from homology"/>
<dbReference type="PROSITE" id="PS50294">
    <property type="entry name" value="WD_REPEATS_REGION"/>
    <property type="match status" value="2"/>
</dbReference>
<keyword evidence="9" id="KW-1185">Reference proteome</keyword>
<name>B8MUY2_TALSN</name>
<dbReference type="Pfam" id="PF00400">
    <property type="entry name" value="WD40"/>
    <property type="match status" value="2"/>
</dbReference>
<dbReference type="RefSeq" id="XP_002488579.1">
    <property type="nucleotide sequence ID" value="XM_002488534.1"/>
</dbReference>